<gene>
    <name evidence="1" type="ORF">I4F81_006930</name>
</gene>
<evidence type="ECO:0000313" key="1">
    <source>
        <dbReference type="EMBL" id="KAK1864382.1"/>
    </source>
</evidence>
<protein>
    <submittedName>
        <fullName evidence="1">Uncharacterized protein</fullName>
    </submittedName>
</protein>
<evidence type="ECO:0000313" key="2">
    <source>
        <dbReference type="Proteomes" id="UP000798662"/>
    </source>
</evidence>
<dbReference type="Proteomes" id="UP000798662">
    <property type="component" value="Chromosome 2"/>
</dbReference>
<comment type="caution">
    <text evidence="1">The sequence shown here is derived from an EMBL/GenBank/DDBJ whole genome shotgun (WGS) entry which is preliminary data.</text>
</comment>
<sequence length="1112" mass="115493">MNLHDSEWIPEPSDPTLLRKVQVGVKAAASPHDVANLRTLLRIELNGAIPHEARGHVWMSLLGLRAEDLTAENPTDFARVAREAVSEQNSKDQIWKDVERTRPALKRFQQPAVRGALLRLLSLFCARRSVQYIQGLNELLAPFVLLADTGGNPRFVYALFGAFVSRFAPWMLDTSEAEVFGVLKRAFKYFGRLLLYHDPELFWLLERNGMTPDLYATSWFVTLFARNFSVEAVLALWDLLLLEDNPLGPYFFALALLLSKRDALVTTDPSLLPETLMVLTAHSADEVRKLWSLGEKLRSDATPPSYQRLMNDRLVRPAGRPSPTAISAARSMQASACLQTTPDDLFAAAGGVHYFSWDCRTKEEFAAGHLAASVYLRLEALRACGGHVGPAVLTDAARRELTAAVALCEPLRGKSHICLVGSGDKEEDDTDINPLALYLTEVGIPYVSTLRGGFAAAVASAEVDGAISGVELVDYEPELHRQSRLDRQQKRTVQAESAAVNVSGGSDAGRRRSSRGSGCVGGGEVDLPSPTGAATDISGFGLLASSVSSATPEAGRKPDSGDAAAAGGLPGASSAAVASAAPNFRISSFFEKSDAEVSRALNRALNGVVVRPPNLSAVASSSTPGASLPVSSPVSAAATDPASSAFAPDVDTAGRTTDALSAAMSGFPSVDVRPSSPPSSPLSTRHGAASSHADGRLPVGGPSRVENSAQRPLPSGDRLASLNSAGSSSGGVLTSGALSSASMDAGLGKGSGSSLGNLVSPDALWRQSASSAGSVPRETTPSRSSSARSTVANIRRGLFGSIGGGGSSSPSVAPADGSSVGGAGGADSPARAKWRREAWAGWLDNSSLSLAAMPKDFVVDSSDAAISTGLRLFPCRARSETSMALTRGRSKMGGSSAGGAGTSAADACSAASGEFKRRFLGVSTRYIMLLSPHGLRSHLLKVKLIRHLHDIVRITFKRSRPELVTFELLSATDPSAPNEQVVCIMPDGLNDCVELIKDALADSESVQPTTTSMAGTPLAGMGAGSPGTVSVPVAGAVSLSAAVEAGAAGAGASSAVSGAGDDVGVGEAMGPGNQAPFGVDNSNSGAWDAEAQVPEPPARNVIQRVDAEPAPP</sequence>
<organism evidence="1 2">
    <name type="scientific">Pyropia yezoensis</name>
    <name type="common">Susabi-nori</name>
    <name type="synonym">Porphyra yezoensis</name>
    <dbReference type="NCBI Taxonomy" id="2788"/>
    <lineage>
        <taxon>Eukaryota</taxon>
        <taxon>Rhodophyta</taxon>
        <taxon>Bangiophyceae</taxon>
        <taxon>Bangiales</taxon>
        <taxon>Bangiaceae</taxon>
        <taxon>Pyropia</taxon>
    </lineage>
</organism>
<proteinExistence type="predicted"/>
<accession>A0ACC3C2K1</accession>
<name>A0ACC3C2K1_PYRYE</name>
<dbReference type="EMBL" id="CM020619">
    <property type="protein sequence ID" value="KAK1864382.1"/>
    <property type="molecule type" value="Genomic_DNA"/>
</dbReference>
<keyword evidence="2" id="KW-1185">Reference proteome</keyword>
<reference evidence="1" key="1">
    <citation type="submission" date="2019-11" db="EMBL/GenBank/DDBJ databases">
        <title>Nori genome reveals adaptations in red seaweeds to the harsh intertidal environment.</title>
        <authorList>
            <person name="Wang D."/>
            <person name="Mao Y."/>
        </authorList>
    </citation>
    <scope>NUCLEOTIDE SEQUENCE</scope>
    <source>
        <tissue evidence="1">Gametophyte</tissue>
    </source>
</reference>